<evidence type="ECO:0000256" key="1">
    <source>
        <dbReference type="SAM" id="MobiDB-lite"/>
    </source>
</evidence>
<accession>A0A1X2H7E8</accession>
<dbReference type="Gene3D" id="3.30.710.10">
    <property type="entry name" value="Potassium Channel Kv1.1, Chain A"/>
    <property type="match status" value="1"/>
</dbReference>
<dbReference type="InParanoid" id="A0A1X2H7E8"/>
<dbReference type="InterPro" id="IPR011333">
    <property type="entry name" value="SKP1/BTB/POZ_sf"/>
</dbReference>
<proteinExistence type="predicted"/>
<dbReference type="OrthoDB" id="5353557at2759"/>
<sequence>MAGECLAPISPPSLSLTSVYHAACNSPGTTANTQDQLRHADAPTIDRLFRRALSHAKSPTQQWPARRIVRCLHTILAYCTFQDSIVRLKSFRACNKYVLDQLNQTPTLQDNVVHTIQAAARWIYTLVMHCERSAVLADIRQKQGVSHLLAWAVDSPPTRSACLKALLAHPFAPDLVDNDAFWTLASMVLDNYEDDKPTRLLDSLLRFAKSSSAHKSKAVAFAGSVNVVPLVHAWEAACNHFVVAEGPTGKKSLVVLTNVIQLCASLSPQAAHHLATDKVIYAWRSLLVKEMALFTDHYAKESVREDDQSHVLLIKQLARVALSIAYDASATQQTYMDGITRDLLNFMLANVYCSAENCARIGSPDVISRFACDDIYFDSDRIARLFKHESMWVVVLECFMHHVQQASHSFMHQNAVQTALCLVPLATSVPPDAPALAGRLQKLMAFFLHYEEATEVFATSNADLDTLLFVPIIQHVADALESPQYEHKVLAKAHRGLTGLRTVSQHPRARERIVKMGVLDLLSLERVPTDEILDQHPALLQVYTSLIGLVAYLAESMAFVRSRLLEQHEVITVVMRFMAGAMRPTQVPAGWKRVMENCLAVVLAFKFDTSALEQWLSWDPISPAPWRAYFTLRSQRLSVLPAVLSVLIPASGLDFANDRRLITMAIDTFEHFTILRECALQILPNKARVQALSELFVALWRAWPADPNGAQVPQEQTFQEQRQGVSHDETCTNSSGPESVKSPPHSTRFVSQGQTSGYVLYRGLLRMLSANDNTQLVILHNALTHVFEPLVKIQPNAPEARWRETLGKDLYTSLAQFDRLFHFHDDTAIKLRELAAVAVAYACSTEPAQWVHTLGLSSQSIVHNRQSVFGVLCHMLVFDLMVEGNEDENIEFWSRRHSAAQAIQCLAQNALKRLDEDDLAEARIPPRTPPSLARTVQLITRDADQPITADVDALLQSSAYFGALLSGRYAESRSEVILLEDVSQRSLALFCKCAAERTPPTSWPDAVDLLLVADRFGSDSVRSLCEAWIGAQLAHPSRVDATSLDGALLLFRQCRNRTASDAGITSDTWPFQPMLYLSVRALIGRLLDVCETKTFQLMVGQEQDARELSAFCESMAIVLHTSAS</sequence>
<feature type="region of interest" description="Disordered" evidence="1">
    <location>
        <begin position="715"/>
        <end position="750"/>
    </location>
</feature>
<dbReference type="EMBL" id="MCGN01000007">
    <property type="protein sequence ID" value="ORY94462.1"/>
    <property type="molecule type" value="Genomic_DNA"/>
</dbReference>
<dbReference type="Proteomes" id="UP000242180">
    <property type="component" value="Unassembled WGS sequence"/>
</dbReference>
<organism evidence="2 3">
    <name type="scientific">Syncephalastrum racemosum</name>
    <name type="common">Filamentous fungus</name>
    <dbReference type="NCBI Taxonomy" id="13706"/>
    <lineage>
        <taxon>Eukaryota</taxon>
        <taxon>Fungi</taxon>
        <taxon>Fungi incertae sedis</taxon>
        <taxon>Mucoromycota</taxon>
        <taxon>Mucoromycotina</taxon>
        <taxon>Mucoromycetes</taxon>
        <taxon>Mucorales</taxon>
        <taxon>Syncephalastraceae</taxon>
        <taxon>Syncephalastrum</taxon>
    </lineage>
</organism>
<name>A0A1X2H7E8_SYNRA</name>
<keyword evidence="3" id="KW-1185">Reference proteome</keyword>
<dbReference type="InterPro" id="IPR016024">
    <property type="entry name" value="ARM-type_fold"/>
</dbReference>
<dbReference type="AlphaFoldDB" id="A0A1X2H7E8"/>
<comment type="caution">
    <text evidence="2">The sequence shown here is derived from an EMBL/GenBank/DDBJ whole genome shotgun (WGS) entry which is preliminary data.</text>
</comment>
<feature type="compositionally biased region" description="Polar residues" evidence="1">
    <location>
        <begin position="715"/>
        <end position="724"/>
    </location>
</feature>
<reference evidence="2 3" key="1">
    <citation type="submission" date="2016-07" db="EMBL/GenBank/DDBJ databases">
        <title>Pervasive Adenine N6-methylation of Active Genes in Fungi.</title>
        <authorList>
            <consortium name="DOE Joint Genome Institute"/>
            <person name="Mondo S.J."/>
            <person name="Dannebaum R.O."/>
            <person name="Kuo R.C."/>
            <person name="Labutti K."/>
            <person name="Haridas S."/>
            <person name="Kuo A."/>
            <person name="Salamov A."/>
            <person name="Ahrendt S.R."/>
            <person name="Lipzen A."/>
            <person name="Sullivan W."/>
            <person name="Andreopoulos W.B."/>
            <person name="Clum A."/>
            <person name="Lindquist E."/>
            <person name="Daum C."/>
            <person name="Ramamoorthy G.K."/>
            <person name="Gryganskyi A."/>
            <person name="Culley D."/>
            <person name="Magnuson J.K."/>
            <person name="James T.Y."/>
            <person name="O'Malley M.A."/>
            <person name="Stajich J.E."/>
            <person name="Spatafora J.W."/>
            <person name="Visel A."/>
            <person name="Grigoriev I.V."/>
        </authorList>
    </citation>
    <scope>NUCLEOTIDE SEQUENCE [LARGE SCALE GENOMIC DNA]</scope>
    <source>
        <strain evidence="2 3">NRRL 2496</strain>
    </source>
</reference>
<evidence type="ECO:0000313" key="2">
    <source>
        <dbReference type="EMBL" id="ORY94462.1"/>
    </source>
</evidence>
<protein>
    <recommendedName>
        <fullName evidence="4">BTB domain-containing protein</fullName>
    </recommendedName>
</protein>
<dbReference type="OMA" id="SHEYWRR"/>
<dbReference type="STRING" id="13706.A0A1X2H7E8"/>
<gene>
    <name evidence="2" type="ORF">BCR43DRAFT_525674</name>
</gene>
<evidence type="ECO:0008006" key="4">
    <source>
        <dbReference type="Google" id="ProtNLM"/>
    </source>
</evidence>
<dbReference type="SUPFAM" id="SSF54695">
    <property type="entry name" value="POZ domain"/>
    <property type="match status" value="1"/>
</dbReference>
<dbReference type="SUPFAM" id="SSF48371">
    <property type="entry name" value="ARM repeat"/>
    <property type="match status" value="1"/>
</dbReference>
<evidence type="ECO:0000313" key="3">
    <source>
        <dbReference type="Proteomes" id="UP000242180"/>
    </source>
</evidence>